<dbReference type="SUPFAM" id="SSF48452">
    <property type="entry name" value="TPR-like"/>
    <property type="match status" value="1"/>
</dbReference>
<evidence type="ECO:0000313" key="12">
    <source>
        <dbReference type="Proteomes" id="UP000192578"/>
    </source>
</evidence>
<dbReference type="PROSITE" id="PS50059">
    <property type="entry name" value="FKBP_PPIASE"/>
    <property type="match status" value="2"/>
</dbReference>
<keyword evidence="12" id="KW-1185">Reference proteome</keyword>
<feature type="domain" description="PPIase FKBP-type" evidence="10">
    <location>
        <begin position="166"/>
        <end position="252"/>
    </location>
</feature>
<dbReference type="EMBL" id="MTYJ01000303">
    <property type="protein sequence ID" value="OWA53098.1"/>
    <property type="molecule type" value="Genomic_DNA"/>
</dbReference>
<dbReference type="EC" id="5.2.1.8" evidence="2 7"/>
<dbReference type="PROSITE" id="PS50293">
    <property type="entry name" value="TPR_REGION"/>
    <property type="match status" value="1"/>
</dbReference>
<dbReference type="InterPro" id="IPR050754">
    <property type="entry name" value="FKBP4/5/8-like"/>
</dbReference>
<keyword evidence="6 7" id="KW-0413">Isomerase</keyword>
<dbReference type="PANTHER" id="PTHR46512">
    <property type="entry name" value="PEPTIDYLPROLYL ISOMERASE"/>
    <property type="match status" value="1"/>
</dbReference>
<dbReference type="FunFam" id="3.10.50.40:FF:000013">
    <property type="entry name" value="Peptidylprolyl isomerase"/>
    <property type="match status" value="1"/>
</dbReference>
<feature type="repeat" description="TPR" evidence="8">
    <location>
        <begin position="318"/>
        <end position="351"/>
    </location>
</feature>
<reference evidence="12" key="1">
    <citation type="submission" date="2017-01" db="EMBL/GenBank/DDBJ databases">
        <title>Comparative genomics of anhydrobiosis in the tardigrade Hypsibius dujardini.</title>
        <authorList>
            <person name="Yoshida Y."/>
            <person name="Koutsovoulos G."/>
            <person name="Laetsch D."/>
            <person name="Stevens L."/>
            <person name="Kumar S."/>
            <person name="Horikawa D."/>
            <person name="Ishino K."/>
            <person name="Komine S."/>
            <person name="Tomita M."/>
            <person name="Blaxter M."/>
            <person name="Arakawa K."/>
        </authorList>
    </citation>
    <scope>NUCLEOTIDE SEQUENCE [LARGE SCALE GENOMIC DNA]</scope>
    <source>
        <strain evidence="12">Z151</strain>
    </source>
</reference>
<evidence type="ECO:0000256" key="8">
    <source>
        <dbReference type="PROSITE-ProRule" id="PRU00339"/>
    </source>
</evidence>
<dbReference type="AlphaFoldDB" id="A0A9X6NHF2"/>
<dbReference type="SMART" id="SM00028">
    <property type="entry name" value="TPR"/>
    <property type="match status" value="2"/>
</dbReference>
<dbReference type="OrthoDB" id="433738at2759"/>
<evidence type="ECO:0000256" key="2">
    <source>
        <dbReference type="ARBA" id="ARBA00013194"/>
    </source>
</evidence>
<evidence type="ECO:0000256" key="9">
    <source>
        <dbReference type="SAM" id="MobiDB-lite"/>
    </source>
</evidence>
<dbReference type="Proteomes" id="UP000192578">
    <property type="component" value="Unassembled WGS sequence"/>
</dbReference>
<evidence type="ECO:0000256" key="7">
    <source>
        <dbReference type="PROSITE-ProRule" id="PRU00277"/>
    </source>
</evidence>
<keyword evidence="3" id="KW-0677">Repeat</keyword>
<comment type="catalytic activity">
    <reaction evidence="1 7">
        <text>[protein]-peptidylproline (omega=180) = [protein]-peptidylproline (omega=0)</text>
        <dbReference type="Rhea" id="RHEA:16237"/>
        <dbReference type="Rhea" id="RHEA-COMP:10747"/>
        <dbReference type="Rhea" id="RHEA-COMP:10748"/>
        <dbReference type="ChEBI" id="CHEBI:83833"/>
        <dbReference type="ChEBI" id="CHEBI:83834"/>
        <dbReference type="EC" id="5.2.1.8"/>
    </reaction>
</comment>
<dbReference type="Gene3D" id="1.25.40.10">
    <property type="entry name" value="Tetratricopeptide repeat domain"/>
    <property type="match status" value="1"/>
</dbReference>
<dbReference type="PROSITE" id="PS50005">
    <property type="entry name" value="TPR"/>
    <property type="match status" value="2"/>
</dbReference>
<comment type="caution">
    <text evidence="11">The sequence shown here is derived from an EMBL/GenBank/DDBJ whole genome shotgun (WGS) entry which is preliminary data.</text>
</comment>
<keyword evidence="4 8" id="KW-0802">TPR repeat</keyword>
<evidence type="ECO:0000256" key="1">
    <source>
        <dbReference type="ARBA" id="ARBA00000971"/>
    </source>
</evidence>
<dbReference type="GO" id="GO:0003755">
    <property type="term" value="F:peptidyl-prolyl cis-trans isomerase activity"/>
    <property type="evidence" value="ECO:0007669"/>
    <property type="project" value="UniProtKB-KW"/>
</dbReference>
<proteinExistence type="predicted"/>
<keyword evidence="5 7" id="KW-0697">Rotamase</keyword>
<feature type="domain" description="PPIase FKBP-type" evidence="10">
    <location>
        <begin position="49"/>
        <end position="137"/>
    </location>
</feature>
<organism evidence="11 12">
    <name type="scientific">Hypsibius exemplaris</name>
    <name type="common">Freshwater tardigrade</name>
    <dbReference type="NCBI Taxonomy" id="2072580"/>
    <lineage>
        <taxon>Eukaryota</taxon>
        <taxon>Metazoa</taxon>
        <taxon>Ecdysozoa</taxon>
        <taxon>Tardigrada</taxon>
        <taxon>Eutardigrada</taxon>
        <taxon>Parachela</taxon>
        <taxon>Hypsibioidea</taxon>
        <taxon>Hypsibiidae</taxon>
        <taxon>Hypsibius</taxon>
    </lineage>
</organism>
<dbReference type="FunFam" id="3.10.50.40:FF:000006">
    <property type="entry name" value="Peptidyl-prolyl cis-trans isomerase"/>
    <property type="match status" value="1"/>
</dbReference>
<dbReference type="Gene3D" id="3.10.50.40">
    <property type="match status" value="2"/>
</dbReference>
<dbReference type="InterPro" id="IPR046357">
    <property type="entry name" value="PPIase_dom_sf"/>
</dbReference>
<dbReference type="Pfam" id="PF13181">
    <property type="entry name" value="TPR_8"/>
    <property type="match status" value="2"/>
</dbReference>
<dbReference type="InterPro" id="IPR019734">
    <property type="entry name" value="TPR_rpt"/>
</dbReference>
<feature type="repeat" description="TPR" evidence="8">
    <location>
        <begin position="352"/>
        <end position="385"/>
    </location>
</feature>
<evidence type="ECO:0000256" key="3">
    <source>
        <dbReference type="ARBA" id="ARBA00022737"/>
    </source>
</evidence>
<name>A0A9X6NHF2_HYPEX</name>
<evidence type="ECO:0000256" key="5">
    <source>
        <dbReference type="ARBA" id="ARBA00023110"/>
    </source>
</evidence>
<dbReference type="InterPro" id="IPR001179">
    <property type="entry name" value="PPIase_FKBP_dom"/>
</dbReference>
<feature type="region of interest" description="Disordered" evidence="9">
    <location>
        <begin position="418"/>
        <end position="466"/>
    </location>
</feature>
<evidence type="ECO:0000256" key="4">
    <source>
        <dbReference type="ARBA" id="ARBA00022803"/>
    </source>
</evidence>
<evidence type="ECO:0000259" key="10">
    <source>
        <dbReference type="PROSITE" id="PS50059"/>
    </source>
</evidence>
<accession>A0A9X6NHF2</accession>
<evidence type="ECO:0000256" key="6">
    <source>
        <dbReference type="ARBA" id="ARBA00023235"/>
    </source>
</evidence>
<dbReference type="Pfam" id="PF00254">
    <property type="entry name" value="FKBP_C"/>
    <property type="match status" value="2"/>
</dbReference>
<evidence type="ECO:0000313" key="11">
    <source>
        <dbReference type="EMBL" id="OWA53098.1"/>
    </source>
</evidence>
<sequence length="466" mass="51240">MSDSAEPDKLPVDFQLTDPDLVDCTETKDRGCLKKVLTPGSGDESPFAGATVTVHYTGRLLDGSVFDSSRTRGEPFTFELGRRRVIKGWDVGVATMKKGELAELVCSPEYAYGKSGSGDKIPPDSTLVFQVELLAWEDEDISLEKNKKIYRKVIHPGTGFSCPKEGSKCTVKIIGKRGDKVFDERQVDFTVGEAEESGLIIGFDAAVLKMKLAENSIITFHSDQAFGKAGKPEWGIPPDAEVKYDVTLVSFEKAKETWSMSVDEKLEAAEQAKEKGTEYFTKGHLKSAAKLYERMKDCLGGDPEFKGEKEEKRVKMMIISHLNLAMTFLKQNDFYAAQKAADEAIKLDPANIKAIYRHGMALYGVKDYEQAQKDFKKVLQLEPANKAASQQLALCAKEIKAYLDREKKVFGGMFASKPPAVKKSTGSSDEKTVLQTETTKSGENVSNGDKKSGPDAEGDLQDVAMA</sequence>
<gene>
    <name evidence="11" type="ORF">BV898_17532</name>
</gene>
<dbReference type="InterPro" id="IPR011990">
    <property type="entry name" value="TPR-like_helical_dom_sf"/>
</dbReference>
<dbReference type="PANTHER" id="PTHR46512:SF9">
    <property type="entry name" value="PEPTIDYLPROLYL ISOMERASE"/>
    <property type="match status" value="1"/>
</dbReference>
<protein>
    <recommendedName>
        <fullName evidence="2 7">peptidylprolyl isomerase</fullName>
        <ecNumber evidence="2 7">5.2.1.8</ecNumber>
    </recommendedName>
</protein>
<dbReference type="SUPFAM" id="SSF54534">
    <property type="entry name" value="FKBP-like"/>
    <property type="match status" value="2"/>
</dbReference>
<feature type="compositionally biased region" description="Polar residues" evidence="9">
    <location>
        <begin position="433"/>
        <end position="447"/>
    </location>
</feature>